<dbReference type="SUPFAM" id="SSF49401">
    <property type="entry name" value="Bacterial adhesins"/>
    <property type="match status" value="1"/>
</dbReference>
<evidence type="ECO:0000256" key="5">
    <source>
        <dbReference type="SAM" id="SignalP"/>
    </source>
</evidence>
<proteinExistence type="inferred from homology"/>
<dbReference type="GO" id="GO:0009289">
    <property type="term" value="C:pilus"/>
    <property type="evidence" value="ECO:0007669"/>
    <property type="project" value="UniProtKB-SubCell"/>
</dbReference>
<comment type="caution">
    <text evidence="7">The sequence shown here is derived from an EMBL/GenBank/DDBJ whole genome shotgun (WGS) entry which is preliminary data.</text>
</comment>
<sequence>MQFNRLWIATLLLGTSGVTHAAYECHFSSNDPRQIMSPGVQPVITPLPPGTITAPTLISTTILMEMTPTLTSGCEAGNDGDNFYSLTDNTLRWGNVDDKATFRTNIPGIYYTIALYPGNNRLTAWFPPNAGEWYVTGNIHEDEGIVKDQTWHARMEIYQYPDFTGIPSGTQFLTAIGGPLGQVSIGNPKTGTSSDHPRPLINISEMSFNIPLNEPTCALRAPTTVDLGDWFRSDLETDSTKEVPFQITGTCVNTKAVYATVTSANTTADKGYFTNVITGNAAVAAAGGVGVKLSSPASSHIFADGSKLTLAIGDNIGVDPVHFVDYTFNAKLVKTGSEPVTVGVFGTSVTFQVTYE</sequence>
<feature type="domain" description="Fimbrial-type adhesion" evidence="6">
    <location>
        <begin position="213"/>
        <end position="355"/>
    </location>
</feature>
<evidence type="ECO:0000256" key="4">
    <source>
        <dbReference type="ARBA" id="ARBA00023263"/>
    </source>
</evidence>
<dbReference type="InterPro" id="IPR000259">
    <property type="entry name" value="Adhesion_dom_fimbrial"/>
</dbReference>
<dbReference type="EMBL" id="DAAMJT010000010">
    <property type="protein sequence ID" value="HAC6951800.1"/>
    <property type="molecule type" value="Genomic_DNA"/>
</dbReference>
<dbReference type="GO" id="GO:0043709">
    <property type="term" value="P:cell adhesion involved in single-species biofilm formation"/>
    <property type="evidence" value="ECO:0007669"/>
    <property type="project" value="TreeGrafter"/>
</dbReference>
<dbReference type="Gene3D" id="2.60.40.1090">
    <property type="entry name" value="Fimbrial-type adhesion domain"/>
    <property type="match status" value="1"/>
</dbReference>
<keyword evidence="3 5" id="KW-0732">Signal</keyword>
<dbReference type="InterPro" id="IPR050263">
    <property type="entry name" value="Bact_Fimbrial_Adh_Pro"/>
</dbReference>
<comment type="similarity">
    <text evidence="2">Belongs to the fimbrial protein family.</text>
</comment>
<feature type="chain" id="PRO_5027616616" evidence="5">
    <location>
        <begin position="22"/>
        <end position="356"/>
    </location>
</feature>
<keyword evidence="4" id="KW-0281">Fimbrium</keyword>
<evidence type="ECO:0000256" key="1">
    <source>
        <dbReference type="ARBA" id="ARBA00004561"/>
    </source>
</evidence>
<evidence type="ECO:0000313" key="7">
    <source>
        <dbReference type="EMBL" id="HAC6951800.1"/>
    </source>
</evidence>
<reference evidence="7" key="1">
    <citation type="journal article" date="2018" name="Genome Biol.">
        <title>SKESA: strategic k-mer extension for scrupulous assemblies.</title>
        <authorList>
            <person name="Souvorov A."/>
            <person name="Agarwala R."/>
            <person name="Lipman D.J."/>
        </authorList>
    </citation>
    <scope>NUCLEOTIDE SEQUENCE</scope>
    <source>
        <strain evidence="7">12-2127</strain>
    </source>
</reference>
<gene>
    <name evidence="7" type="ORF">G0D74_08760</name>
</gene>
<dbReference type="PANTHER" id="PTHR33420:SF12">
    <property type="entry name" value="FIMBRIN-LIKE PROTEIN FIMI-RELATED"/>
    <property type="match status" value="1"/>
</dbReference>
<evidence type="ECO:0000256" key="3">
    <source>
        <dbReference type="ARBA" id="ARBA00022729"/>
    </source>
</evidence>
<dbReference type="Pfam" id="PF00419">
    <property type="entry name" value="Fimbrial"/>
    <property type="match status" value="1"/>
</dbReference>
<evidence type="ECO:0000256" key="2">
    <source>
        <dbReference type="ARBA" id="ARBA00006671"/>
    </source>
</evidence>
<evidence type="ECO:0000259" key="6">
    <source>
        <dbReference type="Pfam" id="PF00419"/>
    </source>
</evidence>
<reference evidence="7" key="2">
    <citation type="submission" date="2018-07" db="EMBL/GenBank/DDBJ databases">
        <authorList>
            <consortium name="NCBI Pathogen Detection Project"/>
        </authorList>
    </citation>
    <scope>NUCLEOTIDE SEQUENCE</scope>
    <source>
        <strain evidence="7">12-2127</strain>
    </source>
</reference>
<dbReference type="NCBIfam" id="NF011833">
    <property type="entry name" value="PRK15305.1"/>
    <property type="match status" value="1"/>
</dbReference>
<comment type="subcellular location">
    <subcellularLocation>
        <location evidence="1">Fimbrium</location>
    </subcellularLocation>
</comment>
<dbReference type="InterPro" id="IPR036937">
    <property type="entry name" value="Adhesion_dom_fimbrial_sf"/>
</dbReference>
<name>A0A702L1M9_SALER</name>
<dbReference type="InterPro" id="IPR008966">
    <property type="entry name" value="Adhesion_dom_sf"/>
</dbReference>
<feature type="signal peptide" evidence="5">
    <location>
        <begin position="1"/>
        <end position="21"/>
    </location>
</feature>
<protein>
    <submittedName>
        <fullName evidence="7">Fimbrial protein StkG</fullName>
    </submittedName>
</protein>
<dbReference type="PANTHER" id="PTHR33420">
    <property type="entry name" value="FIMBRIAL SUBUNIT ELFA-RELATED"/>
    <property type="match status" value="1"/>
</dbReference>
<accession>A0A702L1M9</accession>
<organism evidence="7">
    <name type="scientific">Salmonella enterica subsp. salamae</name>
    <dbReference type="NCBI Taxonomy" id="59202"/>
    <lineage>
        <taxon>Bacteria</taxon>
        <taxon>Pseudomonadati</taxon>
        <taxon>Pseudomonadota</taxon>
        <taxon>Gammaproteobacteria</taxon>
        <taxon>Enterobacterales</taxon>
        <taxon>Enterobacteriaceae</taxon>
        <taxon>Salmonella</taxon>
    </lineage>
</organism>
<dbReference type="AlphaFoldDB" id="A0A702L1M9"/>